<dbReference type="GO" id="GO:0005525">
    <property type="term" value="F:GTP binding"/>
    <property type="evidence" value="ECO:0007669"/>
    <property type="project" value="UniProtKB-KW"/>
</dbReference>
<evidence type="ECO:0000313" key="6">
    <source>
        <dbReference type="Proteomes" id="UP000183417"/>
    </source>
</evidence>
<dbReference type="Gene3D" id="3.40.50.300">
    <property type="entry name" value="P-loop containing nucleotide triphosphate hydrolases"/>
    <property type="match status" value="1"/>
</dbReference>
<keyword evidence="3" id="KW-0378">Hydrolase</keyword>
<evidence type="ECO:0000256" key="3">
    <source>
        <dbReference type="ARBA" id="ARBA00022801"/>
    </source>
</evidence>
<dbReference type="RefSeq" id="WP_043820163.1">
    <property type="nucleotide sequence ID" value="NZ_CP141274.1"/>
</dbReference>
<proteinExistence type="inferred from homology"/>
<dbReference type="Proteomes" id="UP000183417">
    <property type="component" value="Unassembled WGS sequence"/>
</dbReference>
<organism evidence="5 6">
    <name type="scientific">Delftia lacustris</name>
    <dbReference type="NCBI Taxonomy" id="558537"/>
    <lineage>
        <taxon>Bacteria</taxon>
        <taxon>Pseudomonadati</taxon>
        <taxon>Pseudomonadota</taxon>
        <taxon>Betaproteobacteria</taxon>
        <taxon>Burkholderiales</taxon>
        <taxon>Comamonadaceae</taxon>
        <taxon>Delftia</taxon>
    </lineage>
</organism>
<dbReference type="GO" id="GO:0016787">
    <property type="term" value="F:hydrolase activity"/>
    <property type="evidence" value="ECO:0007669"/>
    <property type="project" value="UniProtKB-KW"/>
</dbReference>
<accession>A0A1H3TJV2</accession>
<dbReference type="AlphaFoldDB" id="A0A1H3TJV2"/>
<comment type="similarity">
    <text evidence="1">Belongs to the GPN-loop GTPase family.</text>
</comment>
<gene>
    <name evidence="5" type="ORF">SAMN05421547_12931</name>
</gene>
<keyword evidence="4" id="KW-0342">GTP-binding</keyword>
<sequence>MSELKILISGPPGAGKTTAIRCVSEIAPVSTDVRNTDDTLDKALTTAGMDYGELTLDNGEKLYLYGTPGQERFDFMWRILSRGALGVILLIDNSRSDPLADLDIYVQGLSDVLRSTACVVAVCRMQEYTAPDLDSFAVHLQSRGLLCPVVPADVRNPQQVVALIELLLLQIEALAQEKSHEE</sequence>
<dbReference type="InterPro" id="IPR004130">
    <property type="entry name" value="Gpn"/>
</dbReference>
<evidence type="ECO:0000256" key="2">
    <source>
        <dbReference type="ARBA" id="ARBA00022741"/>
    </source>
</evidence>
<evidence type="ECO:0000256" key="4">
    <source>
        <dbReference type="ARBA" id="ARBA00023134"/>
    </source>
</evidence>
<dbReference type="GeneID" id="94695473"/>
<evidence type="ECO:0000256" key="1">
    <source>
        <dbReference type="ARBA" id="ARBA00005290"/>
    </source>
</evidence>
<dbReference type="InterPro" id="IPR052705">
    <property type="entry name" value="Gliding_Motility_GTPase"/>
</dbReference>
<reference evidence="5 6" key="1">
    <citation type="submission" date="2016-10" db="EMBL/GenBank/DDBJ databases">
        <authorList>
            <person name="de Groot N.N."/>
        </authorList>
    </citation>
    <scope>NUCLEOTIDE SEQUENCE [LARGE SCALE GENOMIC DNA]</scope>
    <source>
        <strain evidence="5 6">LMG 24775</strain>
    </source>
</reference>
<dbReference type="PANTHER" id="PTHR42708:SF1">
    <property type="entry name" value="GLIDING MOTILITY PROTEIN MGLA"/>
    <property type="match status" value="1"/>
</dbReference>
<name>A0A1H3TJV2_9BURK</name>
<evidence type="ECO:0000313" key="5">
    <source>
        <dbReference type="EMBL" id="SDZ50081.1"/>
    </source>
</evidence>
<evidence type="ECO:0008006" key="7">
    <source>
        <dbReference type="Google" id="ProtNLM"/>
    </source>
</evidence>
<dbReference type="EMBL" id="FNPE01000029">
    <property type="protein sequence ID" value="SDZ50081.1"/>
    <property type="molecule type" value="Genomic_DNA"/>
</dbReference>
<dbReference type="PANTHER" id="PTHR42708">
    <property type="entry name" value="ATP/GTP-BINDING PROTEIN-RELATED"/>
    <property type="match status" value="1"/>
</dbReference>
<dbReference type="SUPFAM" id="SSF52540">
    <property type="entry name" value="P-loop containing nucleoside triphosphate hydrolases"/>
    <property type="match status" value="1"/>
</dbReference>
<dbReference type="InterPro" id="IPR027417">
    <property type="entry name" value="P-loop_NTPase"/>
</dbReference>
<keyword evidence="2" id="KW-0547">Nucleotide-binding</keyword>
<dbReference type="Pfam" id="PF03029">
    <property type="entry name" value="ATP_bind_1"/>
    <property type="match status" value="1"/>
</dbReference>
<protein>
    <recommendedName>
        <fullName evidence="7">GTP-binding protein</fullName>
    </recommendedName>
</protein>